<dbReference type="STRING" id="5364.A0A5C3ND32"/>
<evidence type="ECO:0000313" key="6">
    <source>
        <dbReference type="EMBL" id="TFK53888.1"/>
    </source>
</evidence>
<dbReference type="Pfam" id="PF01753">
    <property type="entry name" value="zf-MYND"/>
    <property type="match status" value="1"/>
</dbReference>
<dbReference type="OrthoDB" id="432970at2759"/>
<dbReference type="PROSITE" id="PS50865">
    <property type="entry name" value="ZF_MYND_2"/>
    <property type="match status" value="1"/>
</dbReference>
<evidence type="ECO:0000256" key="2">
    <source>
        <dbReference type="ARBA" id="ARBA00022771"/>
    </source>
</evidence>
<sequence>MASPLVWPFKTFFYPVGNTPAVCLTQDLPPGQSADVLLLGCGDARNVLYTVYADLPVPSGEVSLNDGPRKLDFTCCDYQPAILARNILLYVLIAENEPIDQIWNVYYHFFFDDSSLSVLVKHCNVLLAESSTVDHWHHGKYGSWLKFLDSHTLWEVRRYWQSYVNFRSVDSRKAAHLRKQYQKLAERNTGDTENISASRATGPLIIHAIETMSKLYSQFWESGTTFVRAKDVRLARLINPTFVYSIEGEKFEPHYGTFPIQNFHLAEAFAAGSSGASPVGSAQRVLDVAKGQFSAWCARFRQAVRAQGSPSVVIRFYTGDAIAFCSGLSHFSRTGDPMAPLYATAWHGRPVHLDCIDSTNSHASFDAIDTSNLTDHLGLLNILLVAEPLLKNGPDCCPVLYTESLIATGRHAAHSFLERLCGDPQLMAILIGLAPRPYLTAYSTTSHSHELMMRGFAGSPSVAQYHERVPWVRPAGGDGSRLPGSGGTLRLRGVSGVADIGSLFFEIYDRMLAYERNGMAELFRLMSNQSSEDMITDYMEKQNIRYTRKSFALLLAHIKDRVEFSDDEWTQAVDLFMEKVERDTRRLIGMNFYQDLCLQLHSHGLYTPRWLRQDWTDMPESQSMPAGIFPGWPRIPPILCVVLTVPCRALRPLLDRTGNVDSSTKPSPILLLQLNAGGGLSNTFSSLNAVPGELDVSSDPPTLKTEGQFTDATTFVFCCWIPAAVLTFPRTSVHLVIQNTPYNVGEYISELDPTLSLYSARLSDKNSVRVLRCLPNITSPPPVQTTARHSPPSTSSPADSLHVNVNIADLGISSLTVRCDVHDERSRSDLAQGAAVTSIVAGPCTVEVSIGSHKRLLCYPYPVIGEQRKLRIARKSSYVEVVASPSGPLSSGGYLFHPFPVLQRQSPFSWGMRTINLDILPALDIRDETILQWLNPHVSFQFSDRERALRESGAGQSDVLMNVKDSIHCILLSFVGLDPYKDRPRAFGLSDPDGGGVHTLLFVDKLRLDLSAFTVVADVAVLPLEHSLMLRLRAGLQTLTNHGLRTVNTRGPETVAWRKLLPAMVERCRTWQHKEDCQYRTGAASSDHTSIPISLEMGEPCLCACGRSVNLETLRNLEALPSWKYFRPFATRAALAPLFAVSYVEAVAGSLGRAVKEVRDRHRPASGLTEKCRSCGGVGKPDLLVCGRCKGVKYCSSECQRKDWKGHKAVCAA</sequence>
<organism evidence="6 7">
    <name type="scientific">Heliocybe sulcata</name>
    <dbReference type="NCBI Taxonomy" id="5364"/>
    <lineage>
        <taxon>Eukaryota</taxon>
        <taxon>Fungi</taxon>
        <taxon>Dikarya</taxon>
        <taxon>Basidiomycota</taxon>
        <taxon>Agaricomycotina</taxon>
        <taxon>Agaricomycetes</taxon>
        <taxon>Gloeophyllales</taxon>
        <taxon>Gloeophyllaceae</taxon>
        <taxon>Heliocybe</taxon>
    </lineage>
</organism>
<dbReference type="SUPFAM" id="SSF144232">
    <property type="entry name" value="HIT/MYND zinc finger-like"/>
    <property type="match status" value="1"/>
</dbReference>
<dbReference type="GO" id="GO:0005634">
    <property type="term" value="C:nucleus"/>
    <property type="evidence" value="ECO:0007669"/>
    <property type="project" value="TreeGrafter"/>
</dbReference>
<dbReference type="AlphaFoldDB" id="A0A5C3ND32"/>
<dbReference type="PROSITE" id="PS01360">
    <property type="entry name" value="ZF_MYND_1"/>
    <property type="match status" value="1"/>
</dbReference>
<dbReference type="GO" id="GO:0000981">
    <property type="term" value="F:DNA-binding transcription factor activity, RNA polymerase II-specific"/>
    <property type="evidence" value="ECO:0007669"/>
    <property type="project" value="TreeGrafter"/>
</dbReference>
<evidence type="ECO:0000259" key="5">
    <source>
        <dbReference type="PROSITE" id="PS50865"/>
    </source>
</evidence>
<feature type="domain" description="MYND-type" evidence="5">
    <location>
        <begin position="1172"/>
        <end position="1211"/>
    </location>
</feature>
<evidence type="ECO:0000313" key="7">
    <source>
        <dbReference type="Proteomes" id="UP000305948"/>
    </source>
</evidence>
<dbReference type="Pfam" id="PF14737">
    <property type="entry name" value="DUF4470"/>
    <property type="match status" value="1"/>
</dbReference>
<keyword evidence="3" id="KW-0862">Zinc</keyword>
<dbReference type="InterPro" id="IPR024119">
    <property type="entry name" value="TF_DEAF-1"/>
</dbReference>
<reference evidence="6 7" key="1">
    <citation type="journal article" date="2019" name="Nat. Ecol. Evol.">
        <title>Megaphylogeny resolves global patterns of mushroom evolution.</title>
        <authorList>
            <person name="Varga T."/>
            <person name="Krizsan K."/>
            <person name="Foldi C."/>
            <person name="Dima B."/>
            <person name="Sanchez-Garcia M."/>
            <person name="Sanchez-Ramirez S."/>
            <person name="Szollosi G.J."/>
            <person name="Szarkandi J.G."/>
            <person name="Papp V."/>
            <person name="Albert L."/>
            <person name="Andreopoulos W."/>
            <person name="Angelini C."/>
            <person name="Antonin V."/>
            <person name="Barry K.W."/>
            <person name="Bougher N.L."/>
            <person name="Buchanan P."/>
            <person name="Buyck B."/>
            <person name="Bense V."/>
            <person name="Catcheside P."/>
            <person name="Chovatia M."/>
            <person name="Cooper J."/>
            <person name="Damon W."/>
            <person name="Desjardin D."/>
            <person name="Finy P."/>
            <person name="Geml J."/>
            <person name="Haridas S."/>
            <person name="Hughes K."/>
            <person name="Justo A."/>
            <person name="Karasinski D."/>
            <person name="Kautmanova I."/>
            <person name="Kiss B."/>
            <person name="Kocsube S."/>
            <person name="Kotiranta H."/>
            <person name="LaButti K.M."/>
            <person name="Lechner B.E."/>
            <person name="Liimatainen K."/>
            <person name="Lipzen A."/>
            <person name="Lukacs Z."/>
            <person name="Mihaltcheva S."/>
            <person name="Morgado L.N."/>
            <person name="Niskanen T."/>
            <person name="Noordeloos M.E."/>
            <person name="Ohm R.A."/>
            <person name="Ortiz-Santana B."/>
            <person name="Ovrebo C."/>
            <person name="Racz N."/>
            <person name="Riley R."/>
            <person name="Savchenko A."/>
            <person name="Shiryaev A."/>
            <person name="Soop K."/>
            <person name="Spirin V."/>
            <person name="Szebenyi C."/>
            <person name="Tomsovsky M."/>
            <person name="Tulloss R.E."/>
            <person name="Uehling J."/>
            <person name="Grigoriev I.V."/>
            <person name="Vagvolgyi C."/>
            <person name="Papp T."/>
            <person name="Martin F.M."/>
            <person name="Miettinen O."/>
            <person name="Hibbett D.S."/>
            <person name="Nagy L.G."/>
        </authorList>
    </citation>
    <scope>NUCLEOTIDE SEQUENCE [LARGE SCALE GENOMIC DNA]</scope>
    <source>
        <strain evidence="6 7">OMC1185</strain>
    </source>
</reference>
<protein>
    <recommendedName>
        <fullName evidence="5">MYND-type domain-containing protein</fullName>
    </recommendedName>
</protein>
<name>A0A5C3ND32_9AGAM</name>
<dbReference type="PANTHER" id="PTHR10237:SF15">
    <property type="entry name" value="LD37257P"/>
    <property type="match status" value="1"/>
</dbReference>
<keyword evidence="7" id="KW-1185">Reference proteome</keyword>
<accession>A0A5C3ND32</accession>
<dbReference type="GO" id="GO:0008270">
    <property type="term" value="F:zinc ion binding"/>
    <property type="evidence" value="ECO:0007669"/>
    <property type="project" value="UniProtKB-KW"/>
</dbReference>
<keyword evidence="2 4" id="KW-0863">Zinc-finger</keyword>
<dbReference type="EMBL" id="ML213506">
    <property type="protein sequence ID" value="TFK53888.1"/>
    <property type="molecule type" value="Genomic_DNA"/>
</dbReference>
<dbReference type="PANTHER" id="PTHR10237">
    <property type="entry name" value="DEFORMED EPIDERMAL AUTOREGULATORY FACTOR 1 HOMOLOG SUPPRESSIN"/>
    <property type="match status" value="1"/>
</dbReference>
<gene>
    <name evidence="6" type="ORF">OE88DRAFT_1694901</name>
</gene>
<dbReference type="Proteomes" id="UP000305948">
    <property type="component" value="Unassembled WGS sequence"/>
</dbReference>
<dbReference type="InterPro" id="IPR002893">
    <property type="entry name" value="Znf_MYND"/>
</dbReference>
<proteinExistence type="predicted"/>
<dbReference type="InterPro" id="IPR027974">
    <property type="entry name" value="DUF4470"/>
</dbReference>
<dbReference type="Gene3D" id="6.10.140.2220">
    <property type="match status" value="1"/>
</dbReference>
<evidence type="ECO:0000256" key="1">
    <source>
        <dbReference type="ARBA" id="ARBA00022723"/>
    </source>
</evidence>
<evidence type="ECO:0000256" key="4">
    <source>
        <dbReference type="PROSITE-ProRule" id="PRU00134"/>
    </source>
</evidence>
<evidence type="ECO:0000256" key="3">
    <source>
        <dbReference type="ARBA" id="ARBA00022833"/>
    </source>
</evidence>
<keyword evidence="1" id="KW-0479">Metal-binding</keyword>